<evidence type="ECO:0000313" key="9">
    <source>
        <dbReference type="Proteomes" id="UP000218887"/>
    </source>
</evidence>
<dbReference type="InterPro" id="IPR003838">
    <property type="entry name" value="ABC3_permease_C"/>
</dbReference>
<feature type="domain" description="ABC3 transporter permease C-terminal" evidence="7">
    <location>
        <begin position="62"/>
        <end position="179"/>
    </location>
</feature>
<comment type="similarity">
    <text evidence="6">Belongs to the ABC-4 integral membrane protein family.</text>
</comment>
<sequence length="641" mass="73210">MTFRQFAFNNVKRNTRAYLSYFLSCVFAVTVFFMYAVIVFHPDIANYEFRDIVQRGIIVSEVIIYGFSFLFVLYSTDSFIKSRKREYGLLTTLGISKSQLNRLLILENTIIGITSIVTGIIIGALLTKLFLMVFSAVLGLGEVLPFFLSLKAIGITAGLFFIMFELNSLAVVWTLRTKSIMEVFRGSKSPKKAPKFSKALSILSLGAIGTAYYLAYTADLVSMMLRMLPILILIIPGTYFLFTQLSIALTNGLKRNKKYYYHHLNMLTVSDLTFKLKDNARLLFFVTILSAVAFTSSGVLYGLFQSVEMQAERFAPQDVTLISKGKTNEAAFRDETKQVKQSFHEENIPFEALQVNSTQVKVNSSDSRWNDTWLMVYSYSDYKEMVELNGDTVPFNIDNGNAFVLMDDFVSPQMEFELPEHFTIESENEKVNVAVESSDNTLNRSFYVSFPLIVSDDLFDRFYTAAKGNEIYYNYVMDIPNWTNYAEEIATIVGNGNIDYDIAFSDSQAQFYTTNKEAMSYLFFFGIFISVLFFLAAGSILYFRMYQGLDKDLHHFHSLYRIGLTDKEMRKIATKQLALLFFIPFFVALVHAGFAFKALSNMLSTSVTLPVIIVITIYFIIHFANFIFIRNIYTSKLKKVM</sequence>
<feature type="transmembrane region" description="Helical" evidence="6">
    <location>
        <begin position="282"/>
        <end position="304"/>
    </location>
</feature>
<comment type="subcellular location">
    <subcellularLocation>
        <location evidence="1 6">Cell membrane</location>
        <topology evidence="1 6">Multi-pass membrane protein</topology>
    </subcellularLocation>
</comment>
<feature type="domain" description="ABC3 transporter permease C-terminal" evidence="7">
    <location>
        <begin position="527"/>
        <end position="627"/>
    </location>
</feature>
<dbReference type="GO" id="GO:0055085">
    <property type="term" value="P:transmembrane transport"/>
    <property type="evidence" value="ECO:0007669"/>
    <property type="project" value="UniProtKB-UniRule"/>
</dbReference>
<feature type="transmembrane region" description="Helical" evidence="6">
    <location>
        <begin position="577"/>
        <end position="596"/>
    </location>
</feature>
<keyword evidence="3 6" id="KW-0812">Transmembrane</keyword>
<feature type="transmembrane region" description="Helical" evidence="6">
    <location>
        <begin position="196"/>
        <end position="215"/>
    </location>
</feature>
<dbReference type="AlphaFoldDB" id="A0A2A2IAK4"/>
<evidence type="ECO:0000256" key="5">
    <source>
        <dbReference type="ARBA" id="ARBA00023136"/>
    </source>
</evidence>
<feature type="transmembrane region" description="Helical" evidence="6">
    <location>
        <begin position="521"/>
        <end position="543"/>
    </location>
</feature>
<feature type="transmembrane region" description="Helical" evidence="6">
    <location>
        <begin position="21"/>
        <end position="40"/>
    </location>
</feature>
<dbReference type="GO" id="GO:0005886">
    <property type="term" value="C:plasma membrane"/>
    <property type="evidence" value="ECO:0007669"/>
    <property type="project" value="UniProtKB-SubCell"/>
</dbReference>
<evidence type="ECO:0000256" key="1">
    <source>
        <dbReference type="ARBA" id="ARBA00004651"/>
    </source>
</evidence>
<dbReference type="EMBL" id="NPOA01000015">
    <property type="protein sequence ID" value="PAV28150.1"/>
    <property type="molecule type" value="Genomic_DNA"/>
</dbReference>
<feature type="transmembrane region" description="Helical" evidence="6">
    <location>
        <begin position="227"/>
        <end position="249"/>
    </location>
</feature>
<evidence type="ECO:0000259" key="7">
    <source>
        <dbReference type="Pfam" id="PF02687"/>
    </source>
</evidence>
<evidence type="ECO:0000256" key="3">
    <source>
        <dbReference type="ARBA" id="ARBA00022692"/>
    </source>
</evidence>
<comment type="caution">
    <text evidence="8">The sequence shown here is derived from an EMBL/GenBank/DDBJ whole genome shotgun (WGS) entry which is preliminary data.</text>
</comment>
<dbReference type="PANTHER" id="PTHR46795">
    <property type="entry name" value="ABC TRANSPORTER PERMEASE-RELATED-RELATED"/>
    <property type="match status" value="1"/>
</dbReference>
<dbReference type="Proteomes" id="UP000218887">
    <property type="component" value="Unassembled WGS sequence"/>
</dbReference>
<proteinExistence type="inferred from homology"/>
<evidence type="ECO:0000256" key="6">
    <source>
        <dbReference type="PIRNR" id="PIRNR018968"/>
    </source>
</evidence>
<evidence type="ECO:0000313" key="8">
    <source>
        <dbReference type="EMBL" id="PAV28150.1"/>
    </source>
</evidence>
<name>A0A2A2IAK4_9BACI</name>
<dbReference type="PANTHER" id="PTHR46795:SF1">
    <property type="entry name" value="ABC TRANSPORTER PERMEASE PROTEIN"/>
    <property type="match status" value="1"/>
</dbReference>
<feature type="transmembrane region" description="Helical" evidence="6">
    <location>
        <begin position="110"/>
        <end position="140"/>
    </location>
</feature>
<dbReference type="OrthoDB" id="1937696at2"/>
<organism evidence="8 9">
    <name type="scientific">Virgibacillus profundi</name>
    <dbReference type="NCBI Taxonomy" id="2024555"/>
    <lineage>
        <taxon>Bacteria</taxon>
        <taxon>Bacillati</taxon>
        <taxon>Bacillota</taxon>
        <taxon>Bacilli</taxon>
        <taxon>Bacillales</taxon>
        <taxon>Bacillaceae</taxon>
        <taxon>Virgibacillus</taxon>
    </lineage>
</organism>
<dbReference type="PIRSF" id="PIRSF018968">
    <property type="entry name" value="ABC_permease_BceB"/>
    <property type="match status" value="1"/>
</dbReference>
<keyword evidence="5 6" id="KW-0472">Membrane</keyword>
<protein>
    <submittedName>
        <fullName evidence="8">ABC transporter permease</fullName>
    </submittedName>
</protein>
<feature type="transmembrane region" description="Helical" evidence="6">
    <location>
        <begin position="608"/>
        <end position="629"/>
    </location>
</feature>
<gene>
    <name evidence="8" type="ORF">CIL05_18775</name>
</gene>
<keyword evidence="6" id="KW-0813">Transport</keyword>
<keyword evidence="4 6" id="KW-1133">Transmembrane helix</keyword>
<feature type="transmembrane region" description="Helical" evidence="6">
    <location>
        <begin position="52"/>
        <end position="74"/>
    </location>
</feature>
<feature type="transmembrane region" description="Helical" evidence="6">
    <location>
        <begin position="152"/>
        <end position="175"/>
    </location>
</feature>
<evidence type="ECO:0000256" key="2">
    <source>
        <dbReference type="ARBA" id="ARBA00022475"/>
    </source>
</evidence>
<keyword evidence="2 6" id="KW-1003">Cell membrane</keyword>
<dbReference type="InterPro" id="IPR052536">
    <property type="entry name" value="ABC-4_Integral_Memb_Prot"/>
</dbReference>
<accession>A0A2A2IAK4</accession>
<reference evidence="8 9" key="1">
    <citation type="submission" date="2017-08" db="EMBL/GenBank/DDBJ databases">
        <title>Virgibacillus indicus sp. nov. and Virgibacillus profoundi sp. nov, two moderately halophilic bacteria isolated from marine sediment by using the Microfluidic Streak Plate.</title>
        <authorList>
            <person name="Xu B."/>
            <person name="Hu B."/>
            <person name="Wang J."/>
            <person name="Zhu Y."/>
            <person name="Huang L."/>
            <person name="Du W."/>
            <person name="Huang Y."/>
        </authorList>
    </citation>
    <scope>NUCLEOTIDE SEQUENCE [LARGE SCALE GENOMIC DNA]</scope>
    <source>
        <strain evidence="8 9">IO3-P3-H5</strain>
    </source>
</reference>
<dbReference type="RefSeq" id="WP_095657078.1">
    <property type="nucleotide sequence ID" value="NZ_NPOA01000015.1"/>
</dbReference>
<evidence type="ECO:0000256" key="4">
    <source>
        <dbReference type="ARBA" id="ARBA00022989"/>
    </source>
</evidence>
<dbReference type="InterPro" id="IPR027022">
    <property type="entry name" value="ABC_permease_BceB-typ"/>
</dbReference>
<keyword evidence="9" id="KW-1185">Reference proteome</keyword>
<dbReference type="Pfam" id="PF02687">
    <property type="entry name" value="FtsX"/>
    <property type="match status" value="2"/>
</dbReference>